<dbReference type="GeneID" id="177479"/>
<dbReference type="Bgee" id="WBGene00021542">
    <property type="expression patterns" value="Expressed in embryo and 3 other cell types or tissues"/>
</dbReference>
<dbReference type="WormBase" id="Y43B11AL.1">
    <property type="protein sequence ID" value="CE28263"/>
    <property type="gene ID" value="WBGene00021542"/>
</dbReference>
<dbReference type="eggNOG" id="ENOG502THKK">
    <property type="taxonomic scope" value="Eukaryota"/>
</dbReference>
<dbReference type="SMR" id="Q965V6"/>
<name>Q965V6_CAEEL</name>
<evidence type="ECO:0000313" key="4">
    <source>
        <dbReference type="WormBase" id="Y43B11AL.1"/>
    </source>
</evidence>
<dbReference type="PhylomeDB" id="Q965V6"/>
<evidence type="ECO:0000313" key="3">
    <source>
        <dbReference type="Proteomes" id="UP000001940"/>
    </source>
</evidence>
<dbReference type="PANTHER" id="PTHR21503:SF15">
    <property type="entry name" value="F-BOX DOMAIN-CONTAINING PROTEIN"/>
    <property type="match status" value="1"/>
</dbReference>
<dbReference type="CTD" id="177479"/>
<sequence length="439" mass="51331">MSTPFHLLKLPLVAQQEVFKKFEIVDIVEISFTSTRVRDTLRSTRLRAVEHHVKFSHDYPYITTKSKNDGECCLRLVFLPFPLSIQNRPDMKIGCHQFGKCFVPDDTILCTHHNVEFAASILFDYIFAIFPGPVDLKLSVCNIRNLSSLLLNKNFTNCQKLEVHETAETEVCPLDLEEIVKEVRVEKEINIYTTQCETVRIEQIFNLETVILHNAQWITLPDLLSLNCRFGSFRKFNINQNLLEAFSKNWLNSKSRTLEFMKFGFPEHGVSFQWNKSELPLKPWNPQIRSRYYYLKKDLSLAGIEKSFGSNYIDCSEGLDIIRSDGLTATILIQDNFDKNILFLVWRDPHPENSRITELKEQILVEIDAYTEAKTQQTNPYFTHISDSFMNDTESTEYDLFGIDMFLKLSPKDVIYEKVEKVFRLKKEIKMLREQKFDV</sequence>
<dbReference type="UCSC" id="Y43B11AL.1">
    <property type="organism name" value="c. elegans"/>
</dbReference>
<dbReference type="Proteomes" id="UP000001940">
    <property type="component" value="Chromosome IV"/>
</dbReference>
<dbReference type="PANTHER" id="PTHR21503">
    <property type="entry name" value="F-BOX-CONTAINING HYPOTHETICAL PROTEIN C.ELEGANS"/>
    <property type="match status" value="1"/>
</dbReference>
<dbReference type="InterPro" id="IPR012885">
    <property type="entry name" value="F-box_Sdz-33"/>
</dbReference>
<evidence type="ECO:0000259" key="1">
    <source>
        <dbReference type="PROSITE" id="PS50181"/>
    </source>
</evidence>
<dbReference type="PROSITE" id="PS50181">
    <property type="entry name" value="FBOX"/>
    <property type="match status" value="1"/>
</dbReference>
<dbReference type="OrthoDB" id="5789267at2759"/>
<dbReference type="FunCoup" id="Q965V6">
    <property type="interactions" value="343"/>
</dbReference>
<protein>
    <submittedName>
        <fullName evidence="2">F-box domain-containing protein</fullName>
    </submittedName>
</protein>
<reference evidence="2 3" key="1">
    <citation type="journal article" date="1998" name="Science">
        <title>Genome sequence of the nematode C. elegans: a platform for investigating biology.</title>
        <authorList>
            <consortium name="The C. elegans sequencing consortium"/>
            <person name="Sulson J.E."/>
            <person name="Waterston R."/>
        </authorList>
    </citation>
    <scope>NUCLEOTIDE SEQUENCE [LARGE SCALE GENOMIC DNA]</scope>
    <source>
        <strain evidence="2 3">Bristol N2</strain>
    </source>
</reference>
<proteinExistence type="predicted"/>
<organism evidence="2 3">
    <name type="scientific">Caenorhabditis elegans</name>
    <dbReference type="NCBI Taxonomy" id="6239"/>
    <lineage>
        <taxon>Eukaryota</taxon>
        <taxon>Metazoa</taxon>
        <taxon>Ecdysozoa</taxon>
        <taxon>Nematoda</taxon>
        <taxon>Chromadorea</taxon>
        <taxon>Rhabditida</taxon>
        <taxon>Rhabditina</taxon>
        <taxon>Rhabditomorpha</taxon>
        <taxon>Rhabditoidea</taxon>
        <taxon>Rhabditidae</taxon>
        <taxon>Peloderinae</taxon>
        <taxon>Caenorhabditis</taxon>
    </lineage>
</organism>
<dbReference type="PaxDb" id="6239-Y43B11AL.1"/>
<keyword evidence="3" id="KW-1185">Reference proteome</keyword>
<feature type="domain" description="F-box" evidence="1">
    <location>
        <begin position="4"/>
        <end position="49"/>
    </location>
</feature>
<dbReference type="AlphaFoldDB" id="Q965V6"/>
<dbReference type="STRING" id="6239.Y43B11AL.1.1"/>
<dbReference type="Pfam" id="PF00646">
    <property type="entry name" value="F-box"/>
    <property type="match status" value="1"/>
</dbReference>
<dbReference type="HOGENOM" id="CLU_052088_2_0_1"/>
<dbReference type="InParanoid" id="Q965V6"/>
<dbReference type="KEGG" id="cel:CELE_Y43B11AL.1"/>
<dbReference type="InterPro" id="IPR001810">
    <property type="entry name" value="F-box_dom"/>
</dbReference>
<evidence type="ECO:0000313" key="2">
    <source>
        <dbReference type="EMBL" id="CCD63423.1"/>
    </source>
</evidence>
<dbReference type="EMBL" id="BX284604">
    <property type="protein sequence ID" value="CCD63423.1"/>
    <property type="molecule type" value="Genomic_DNA"/>
</dbReference>
<dbReference type="RefSeq" id="NP_501099.1">
    <property type="nucleotide sequence ID" value="NM_068698.3"/>
</dbReference>
<dbReference type="AGR" id="WB:WBGene00021542"/>
<dbReference type="OMA" id="FAENWYN"/>
<accession>Q965V6</accession>
<gene>
    <name evidence="2" type="ORF">CELE_Y43B11AL.1</name>
    <name evidence="2 4" type="ORF">Y43B11AL.1</name>
</gene>
<dbReference type="Pfam" id="PF07735">
    <property type="entry name" value="FBA_2"/>
    <property type="match status" value="1"/>
</dbReference>